<comment type="caution">
    <text evidence="4">The sequence shown here is derived from an EMBL/GenBank/DDBJ whole genome shotgun (WGS) entry which is preliminary data.</text>
</comment>
<dbReference type="InterPro" id="IPR050465">
    <property type="entry name" value="UPF0194_transport"/>
</dbReference>
<evidence type="ECO:0000256" key="1">
    <source>
        <dbReference type="ARBA" id="ARBA00004196"/>
    </source>
</evidence>
<comment type="subcellular location">
    <subcellularLocation>
        <location evidence="1">Cell envelope</location>
    </subcellularLocation>
</comment>
<gene>
    <name evidence="4" type="ORF">HY912_04500</name>
</gene>
<feature type="transmembrane region" description="Helical" evidence="3">
    <location>
        <begin position="125"/>
        <end position="149"/>
    </location>
</feature>
<dbReference type="SUPFAM" id="SSF111369">
    <property type="entry name" value="HlyD-like secretion proteins"/>
    <property type="match status" value="1"/>
</dbReference>
<dbReference type="PANTHER" id="PTHR32347">
    <property type="entry name" value="EFFLUX SYSTEM COMPONENT YKNX-RELATED"/>
    <property type="match status" value="1"/>
</dbReference>
<evidence type="ECO:0000313" key="4">
    <source>
        <dbReference type="EMBL" id="MBI5248734.1"/>
    </source>
</evidence>
<accession>A0A9D6UZJ1</accession>
<dbReference type="Gene3D" id="2.40.50.100">
    <property type="match status" value="1"/>
</dbReference>
<dbReference type="EMBL" id="JACRDE010000134">
    <property type="protein sequence ID" value="MBI5248734.1"/>
    <property type="molecule type" value="Genomic_DNA"/>
</dbReference>
<protein>
    <submittedName>
        <fullName evidence="4">Efflux RND transporter periplasmic adaptor subunit</fullName>
    </submittedName>
</protein>
<name>A0A9D6UZJ1_9BACT</name>
<proteinExistence type="predicted"/>
<dbReference type="GO" id="GO:0030313">
    <property type="term" value="C:cell envelope"/>
    <property type="evidence" value="ECO:0007669"/>
    <property type="project" value="UniProtKB-SubCell"/>
</dbReference>
<sequence>MAENIEQTIDQRRSALATALELAKNATRARTLDELQFVLVNDTRSLLPFDRSLLILHFRGKSSLAAANNVTRLDSRGEVFRRVTELAPKLRDIRTGLILFPDTVPEKDVPPEAARELKDYMNQSGCFSLMVIPFATYDSVIGHLILEFFDKVPPGQVETYTFMNMVPFFSSALAQKWLLANDSRARKSFLAALSSESASDDRRKRRFRAKIIAAAFIFALAALCYPFTLTVGGKAEVVPEHEYIAFVEIEGIVQTVFAREGESVKKDQKLAELEAKEIDYKIRESRRSLKAYEAEMEILRSMGAENPLKLAESRLVAIKGLRARQDLEFLDWQREFLNIKSPIDGIVLTKKVETLVGKRFKAGEPFCRVAPYANLEADVFIRESDIGYIEKNQTGDVYFNYRPDQAYKLRVKTISPKSESMERLGAVFRVRAELSERPSEIKPGMLGIAHIDTKRESLWFILTRRIRIKLNELSLSL</sequence>
<evidence type="ECO:0000256" key="3">
    <source>
        <dbReference type="SAM" id="Phobius"/>
    </source>
</evidence>
<organism evidence="4 5">
    <name type="scientific">Desulfomonile tiedjei</name>
    <dbReference type="NCBI Taxonomy" id="2358"/>
    <lineage>
        <taxon>Bacteria</taxon>
        <taxon>Pseudomonadati</taxon>
        <taxon>Thermodesulfobacteriota</taxon>
        <taxon>Desulfomonilia</taxon>
        <taxon>Desulfomonilales</taxon>
        <taxon>Desulfomonilaceae</taxon>
        <taxon>Desulfomonile</taxon>
    </lineage>
</organism>
<keyword evidence="2" id="KW-0175">Coiled coil</keyword>
<feature type="transmembrane region" description="Helical" evidence="3">
    <location>
        <begin position="161"/>
        <end position="179"/>
    </location>
</feature>
<dbReference type="Gene3D" id="2.40.30.170">
    <property type="match status" value="1"/>
</dbReference>
<reference evidence="4" key="1">
    <citation type="submission" date="2020-07" db="EMBL/GenBank/DDBJ databases">
        <title>Huge and variable diversity of episymbiotic CPR bacteria and DPANN archaea in groundwater ecosystems.</title>
        <authorList>
            <person name="He C.Y."/>
            <person name="Keren R."/>
            <person name="Whittaker M."/>
            <person name="Farag I.F."/>
            <person name="Doudna J."/>
            <person name="Cate J.H.D."/>
            <person name="Banfield J.F."/>
        </authorList>
    </citation>
    <scope>NUCLEOTIDE SEQUENCE</scope>
    <source>
        <strain evidence="4">NC_groundwater_1664_Pr3_B-0.1um_52_9</strain>
    </source>
</reference>
<dbReference type="PANTHER" id="PTHR32347:SF23">
    <property type="entry name" value="BLL5650 PROTEIN"/>
    <property type="match status" value="1"/>
</dbReference>
<evidence type="ECO:0000256" key="2">
    <source>
        <dbReference type="ARBA" id="ARBA00023054"/>
    </source>
</evidence>
<keyword evidence="3" id="KW-0812">Transmembrane</keyword>
<evidence type="ECO:0000313" key="5">
    <source>
        <dbReference type="Proteomes" id="UP000807825"/>
    </source>
</evidence>
<keyword evidence="3" id="KW-0472">Membrane</keyword>
<dbReference type="Proteomes" id="UP000807825">
    <property type="component" value="Unassembled WGS sequence"/>
</dbReference>
<dbReference type="AlphaFoldDB" id="A0A9D6UZJ1"/>
<feature type="transmembrane region" description="Helical" evidence="3">
    <location>
        <begin position="211"/>
        <end position="229"/>
    </location>
</feature>
<keyword evidence="3" id="KW-1133">Transmembrane helix</keyword>